<gene>
    <name evidence="2" type="ORF">SAMN02746066_03458</name>
</gene>
<sequence length="201" mass="23685">MKKNNGLDYKEFWKDKIDYDYETEIVIYAYVCRTSKSLPKKLYNIDKSYQFDSYIEWQYHVKGLISNKQVDLKEFKRYLINEERKRSSFSGMTNSIVIPIIIYILGLLISAFMDFYTGTILQPTVDRQISLLQNILTYLVVMVPVVAVSMTVYIALFYKIFKIVGGFSNKDKLDKSFYEDYIEIVESEIIKSTIIERHDGD</sequence>
<keyword evidence="3" id="KW-1185">Reference proteome</keyword>
<evidence type="ECO:0000313" key="3">
    <source>
        <dbReference type="Proteomes" id="UP000184038"/>
    </source>
</evidence>
<dbReference type="AlphaFoldDB" id="A0A1M7LWC2"/>
<keyword evidence="1" id="KW-1133">Transmembrane helix</keyword>
<keyword evidence="1" id="KW-0472">Membrane</keyword>
<dbReference type="Proteomes" id="UP000184038">
    <property type="component" value="Unassembled WGS sequence"/>
</dbReference>
<feature type="transmembrane region" description="Helical" evidence="1">
    <location>
        <begin position="135"/>
        <end position="158"/>
    </location>
</feature>
<reference evidence="2 3" key="1">
    <citation type="submission" date="2016-11" db="EMBL/GenBank/DDBJ databases">
        <authorList>
            <person name="Jaros S."/>
            <person name="Januszkiewicz K."/>
            <person name="Wedrychowicz H."/>
        </authorList>
    </citation>
    <scope>NUCLEOTIDE SEQUENCE [LARGE SCALE GENOMIC DNA]</scope>
    <source>
        <strain evidence="2 3">DSM 15930</strain>
    </source>
</reference>
<evidence type="ECO:0000256" key="1">
    <source>
        <dbReference type="SAM" id="Phobius"/>
    </source>
</evidence>
<dbReference type="EMBL" id="FRCP01000018">
    <property type="protein sequence ID" value="SHM82546.1"/>
    <property type="molecule type" value="Genomic_DNA"/>
</dbReference>
<protein>
    <recommendedName>
        <fullName evidence="4">MotA/TolQ/ExbB proton channel family protein</fullName>
    </recommendedName>
</protein>
<name>A0A1M7LWC2_9FIRM</name>
<dbReference type="RefSeq" id="WP_073289654.1">
    <property type="nucleotide sequence ID" value="NZ_FRCP01000018.1"/>
</dbReference>
<keyword evidence="1" id="KW-0812">Transmembrane</keyword>
<evidence type="ECO:0008006" key="4">
    <source>
        <dbReference type="Google" id="ProtNLM"/>
    </source>
</evidence>
<proteinExistence type="predicted"/>
<accession>A0A1M7LWC2</accession>
<dbReference type="STRING" id="1120996.SAMN02746066_03458"/>
<evidence type="ECO:0000313" key="2">
    <source>
        <dbReference type="EMBL" id="SHM82546.1"/>
    </source>
</evidence>
<feature type="transmembrane region" description="Helical" evidence="1">
    <location>
        <begin position="94"/>
        <end position="115"/>
    </location>
</feature>
<organism evidence="2 3">
    <name type="scientific">Anaerosporobacter mobilis DSM 15930</name>
    <dbReference type="NCBI Taxonomy" id="1120996"/>
    <lineage>
        <taxon>Bacteria</taxon>
        <taxon>Bacillati</taxon>
        <taxon>Bacillota</taxon>
        <taxon>Clostridia</taxon>
        <taxon>Lachnospirales</taxon>
        <taxon>Lachnospiraceae</taxon>
        <taxon>Anaerosporobacter</taxon>
    </lineage>
</organism>